<dbReference type="InterPro" id="IPR000644">
    <property type="entry name" value="CBS_dom"/>
</dbReference>
<dbReference type="SUPFAM" id="SSF56176">
    <property type="entry name" value="FAD-binding/transporter-associated domain-like"/>
    <property type="match status" value="1"/>
</dbReference>
<dbReference type="InterPro" id="IPR002550">
    <property type="entry name" value="CNNM"/>
</dbReference>
<evidence type="ECO:0000313" key="16">
    <source>
        <dbReference type="Proteomes" id="UP000671914"/>
    </source>
</evidence>
<keyword evidence="16" id="KW-1185">Reference proteome</keyword>
<dbReference type="Pfam" id="PF03471">
    <property type="entry name" value="CorC_HlyC"/>
    <property type="match status" value="1"/>
</dbReference>
<gene>
    <name evidence="15" type="ORF">G127AT_03030</name>
</gene>
<evidence type="ECO:0000256" key="3">
    <source>
        <dbReference type="ARBA" id="ARBA00022475"/>
    </source>
</evidence>
<evidence type="ECO:0000256" key="6">
    <source>
        <dbReference type="ARBA" id="ARBA00022989"/>
    </source>
</evidence>
<name>A0A975FML1_9MICO</name>
<evidence type="ECO:0000256" key="2">
    <source>
        <dbReference type="ARBA" id="ARBA00006337"/>
    </source>
</evidence>
<evidence type="ECO:0000256" key="4">
    <source>
        <dbReference type="ARBA" id="ARBA00022692"/>
    </source>
</evidence>
<dbReference type="InterPro" id="IPR005170">
    <property type="entry name" value="Transptr-assoc_dom"/>
</dbReference>
<dbReference type="Gene3D" id="3.30.465.10">
    <property type="match status" value="1"/>
</dbReference>
<feature type="domain" description="CBS" evidence="13">
    <location>
        <begin position="218"/>
        <end position="277"/>
    </location>
</feature>
<dbReference type="SMART" id="SM01091">
    <property type="entry name" value="CorC_HlyC"/>
    <property type="match status" value="1"/>
</dbReference>
<dbReference type="PANTHER" id="PTHR43099">
    <property type="entry name" value="UPF0053 PROTEIN YRKA"/>
    <property type="match status" value="1"/>
</dbReference>
<dbReference type="GO" id="GO:0005886">
    <property type="term" value="C:plasma membrane"/>
    <property type="evidence" value="ECO:0007669"/>
    <property type="project" value="UniProtKB-SubCell"/>
</dbReference>
<feature type="domain" description="CNNM transmembrane" evidence="14">
    <location>
        <begin position="1"/>
        <end position="203"/>
    </location>
</feature>
<dbReference type="Pfam" id="PF01595">
    <property type="entry name" value="CNNM"/>
    <property type="match status" value="1"/>
</dbReference>
<evidence type="ECO:0000313" key="15">
    <source>
        <dbReference type="EMBL" id="QTX05220.1"/>
    </source>
</evidence>
<keyword evidence="7 9" id="KW-0129">CBS domain</keyword>
<evidence type="ECO:0000256" key="9">
    <source>
        <dbReference type="PROSITE-ProRule" id="PRU00703"/>
    </source>
</evidence>
<evidence type="ECO:0000256" key="1">
    <source>
        <dbReference type="ARBA" id="ARBA00004651"/>
    </source>
</evidence>
<evidence type="ECO:0000256" key="12">
    <source>
        <dbReference type="SAM" id="Phobius"/>
    </source>
</evidence>
<dbReference type="SMART" id="SM00116">
    <property type="entry name" value="CBS"/>
    <property type="match status" value="2"/>
</dbReference>
<comment type="subcellular location">
    <subcellularLocation>
        <location evidence="1">Cell membrane</location>
        <topology evidence="1">Multi-pass membrane protein</topology>
    </subcellularLocation>
</comment>
<keyword evidence="4 10" id="KW-0812">Transmembrane</keyword>
<dbReference type="InterPro" id="IPR036318">
    <property type="entry name" value="FAD-bd_PCMH-like_sf"/>
</dbReference>
<dbReference type="InterPro" id="IPR046342">
    <property type="entry name" value="CBS_dom_sf"/>
</dbReference>
<evidence type="ECO:0000259" key="14">
    <source>
        <dbReference type="PROSITE" id="PS51846"/>
    </source>
</evidence>
<dbReference type="FunFam" id="3.10.580.10:FF:000002">
    <property type="entry name" value="Magnesium/cobalt efflux protein CorC"/>
    <property type="match status" value="1"/>
</dbReference>
<dbReference type="InterPro" id="IPR051676">
    <property type="entry name" value="UPF0053_domain"/>
</dbReference>
<keyword evidence="6 10" id="KW-1133">Transmembrane helix</keyword>
<dbReference type="PANTHER" id="PTHR43099:SF5">
    <property type="entry name" value="HLYC_CORC FAMILY TRANSPORTER"/>
    <property type="match status" value="1"/>
</dbReference>
<evidence type="ECO:0000256" key="5">
    <source>
        <dbReference type="ARBA" id="ARBA00022737"/>
    </source>
</evidence>
<dbReference type="InterPro" id="IPR044751">
    <property type="entry name" value="Ion_transp-like_CBS"/>
</dbReference>
<proteinExistence type="inferred from homology"/>
<dbReference type="InterPro" id="IPR016169">
    <property type="entry name" value="FAD-bd_PCMH_sub2"/>
</dbReference>
<dbReference type="KEGG" id="aarc:G127AT_03030"/>
<keyword evidence="5" id="KW-0677">Repeat</keyword>
<evidence type="ECO:0000256" key="7">
    <source>
        <dbReference type="ARBA" id="ARBA00023122"/>
    </source>
</evidence>
<dbReference type="PROSITE" id="PS51846">
    <property type="entry name" value="CNNM"/>
    <property type="match status" value="1"/>
</dbReference>
<feature type="transmembrane region" description="Helical" evidence="12">
    <location>
        <begin position="103"/>
        <end position="121"/>
    </location>
</feature>
<evidence type="ECO:0000259" key="13">
    <source>
        <dbReference type="PROSITE" id="PS51371"/>
    </source>
</evidence>
<keyword evidence="3" id="KW-1003">Cell membrane</keyword>
<dbReference type="Gene3D" id="3.10.580.10">
    <property type="entry name" value="CBS-domain"/>
    <property type="match status" value="1"/>
</dbReference>
<dbReference type="SUPFAM" id="SSF54631">
    <property type="entry name" value="CBS-domain pair"/>
    <property type="match status" value="1"/>
</dbReference>
<reference evidence="15" key="1">
    <citation type="submission" date="2021-03" db="EMBL/GenBank/DDBJ databases">
        <title>Agromyces archimandritus sp. nov., isolated from the cockroach Archimandrita tessellata.</title>
        <authorList>
            <person name="Guzman J."/>
            <person name="Ortuzar M."/>
            <person name="Poehlein A."/>
            <person name="Daniel R."/>
            <person name="Trujillo M."/>
            <person name="Vilcinskas A."/>
        </authorList>
    </citation>
    <scope>NUCLEOTIDE SEQUENCE</scope>
    <source>
        <strain evidence="15">G127AT</strain>
    </source>
</reference>
<feature type="transmembrane region" description="Helical" evidence="12">
    <location>
        <begin position="59"/>
        <end position="83"/>
    </location>
</feature>
<dbReference type="GO" id="GO:0050660">
    <property type="term" value="F:flavin adenine dinucleotide binding"/>
    <property type="evidence" value="ECO:0007669"/>
    <property type="project" value="InterPro"/>
</dbReference>
<evidence type="ECO:0000256" key="11">
    <source>
        <dbReference type="SAM" id="MobiDB-lite"/>
    </source>
</evidence>
<feature type="transmembrane region" description="Helical" evidence="12">
    <location>
        <begin position="6"/>
        <end position="30"/>
    </location>
</feature>
<comment type="similarity">
    <text evidence="2">Belongs to the UPF0053 family.</text>
</comment>
<dbReference type="RefSeq" id="WP_210899627.1">
    <property type="nucleotide sequence ID" value="NZ_CP071696.1"/>
</dbReference>
<evidence type="ECO:0000256" key="10">
    <source>
        <dbReference type="PROSITE-ProRule" id="PRU01193"/>
    </source>
</evidence>
<dbReference type="Proteomes" id="UP000671914">
    <property type="component" value="Chromosome"/>
</dbReference>
<feature type="region of interest" description="Disordered" evidence="11">
    <location>
        <begin position="425"/>
        <end position="471"/>
    </location>
</feature>
<dbReference type="CDD" id="cd04590">
    <property type="entry name" value="CBS_pair_CorC_HlyC_assoc"/>
    <property type="match status" value="1"/>
</dbReference>
<dbReference type="EMBL" id="CP071696">
    <property type="protein sequence ID" value="QTX05220.1"/>
    <property type="molecule type" value="Genomic_DNA"/>
</dbReference>
<dbReference type="Pfam" id="PF00571">
    <property type="entry name" value="CBS"/>
    <property type="match status" value="2"/>
</dbReference>
<sequence>MDGELWLNLALIVLFVLIGGVFAATEMAIVSLREAQIRQIEAQGPSGQRIGALVRDPNLFLSSVQVGVTVAGFLSSAFGASTVAPRLAPLFEGWGWPAATAEAVALVLLTLVIAYLSLVFGELVPKRLAMLNAVAFTRVLAPPLRWFAIVMRPVISVLSASTDGVLRLFGQKPGPAGAQVTADEIRTLIVTTPAIAEEERTILADVLEADDRRLGEIMRPRPDVEFVRGDQAVGEALDESLARHFSRFPVTGESVDDVIGFVHIRDLMRAARRRPDVRVASIVRPIPMLPATNRVLATLALMREEGQQIALVIDEFGGTDGIVTLEDLLEELVGEIYDEYDVGQDPEDATRGEGGRFEVDGGLILQEFAAVTGEELPEGPYETVAGFIVDRLGRLARVGDRVDADGRRLEVVAADGRRIRRVAVRPLDAPGAGGNGDAPGAGGNGDAPGAGGNGDAPGAGGDAPAGGTGAG</sequence>
<evidence type="ECO:0000256" key="8">
    <source>
        <dbReference type="ARBA" id="ARBA00023136"/>
    </source>
</evidence>
<feature type="domain" description="CBS" evidence="13">
    <location>
        <begin position="282"/>
        <end position="339"/>
    </location>
</feature>
<protein>
    <submittedName>
        <fullName evidence="15">HlyC/CorC family transporter</fullName>
    </submittedName>
</protein>
<dbReference type="PROSITE" id="PS51371">
    <property type="entry name" value="CBS"/>
    <property type="match status" value="2"/>
</dbReference>
<dbReference type="AlphaFoldDB" id="A0A975FML1"/>
<keyword evidence="8 10" id="KW-0472">Membrane</keyword>
<organism evidence="15 16">
    <name type="scientific">Agromyces archimandritae</name>
    <dbReference type="NCBI Taxonomy" id="2781962"/>
    <lineage>
        <taxon>Bacteria</taxon>
        <taxon>Bacillati</taxon>
        <taxon>Actinomycetota</taxon>
        <taxon>Actinomycetes</taxon>
        <taxon>Micrococcales</taxon>
        <taxon>Microbacteriaceae</taxon>
        <taxon>Agromyces</taxon>
    </lineage>
</organism>
<feature type="compositionally biased region" description="Gly residues" evidence="11">
    <location>
        <begin position="431"/>
        <end position="471"/>
    </location>
</feature>
<accession>A0A975FML1</accession>